<feature type="region of interest" description="Disordered" evidence="1">
    <location>
        <begin position="30"/>
        <end position="52"/>
    </location>
</feature>
<organism evidence="3 4">
    <name type="scientific">Rhodovulum bhavnagarense</name>
    <dbReference type="NCBI Taxonomy" id="992286"/>
    <lineage>
        <taxon>Bacteria</taxon>
        <taxon>Pseudomonadati</taxon>
        <taxon>Pseudomonadota</taxon>
        <taxon>Alphaproteobacteria</taxon>
        <taxon>Rhodobacterales</taxon>
        <taxon>Paracoccaceae</taxon>
        <taxon>Rhodovulum</taxon>
    </lineage>
</organism>
<evidence type="ECO:0000256" key="2">
    <source>
        <dbReference type="SAM" id="SignalP"/>
    </source>
</evidence>
<accession>A0A4V2SW44</accession>
<name>A0A4V2SW44_9RHOB</name>
<dbReference type="RefSeq" id="WP_243697917.1">
    <property type="nucleotide sequence ID" value="NZ_SLXU01000007.1"/>
</dbReference>
<sequence>MRQVSGTVLLAGLALLGLASCQVAVPDPALAPSPRPRMSAPDNPPPPGPASAEIARHFAQVQADLLSRGLLRTDGGGKDAPFSQRAVVDNFIRIALYDEYVSESGKLVARQTESRLRRWETPIRMGLVFGPSIPAAQQARDRVAVTAYARRLSRLTGHPIQITAPENANFHVLILNEDERRDFAPELQRLVPGIAPSAARMITDVPRSTFCLVLAFSKGESASYSRAVALIRGEHPDRMRRSCIHEELAQGMGLANDSPLARPSIFNDDEEFSLLTPHDELLLQILYDRRLSPGMTPAAARPIVETIAAELMGGES</sequence>
<dbReference type="AlphaFoldDB" id="A0A4V2SW44"/>
<dbReference type="PROSITE" id="PS51257">
    <property type="entry name" value="PROKAR_LIPOPROTEIN"/>
    <property type="match status" value="1"/>
</dbReference>
<dbReference type="Pfam" id="PF11150">
    <property type="entry name" value="DUF2927"/>
    <property type="match status" value="1"/>
</dbReference>
<feature type="chain" id="PRO_5020420993" evidence="2">
    <location>
        <begin position="25"/>
        <end position="316"/>
    </location>
</feature>
<gene>
    <name evidence="3" type="ORF">EV663_10730</name>
</gene>
<keyword evidence="4" id="KW-1185">Reference proteome</keyword>
<evidence type="ECO:0000313" key="4">
    <source>
        <dbReference type="Proteomes" id="UP000295050"/>
    </source>
</evidence>
<proteinExistence type="predicted"/>
<evidence type="ECO:0000313" key="3">
    <source>
        <dbReference type="EMBL" id="TCP60856.1"/>
    </source>
</evidence>
<feature type="signal peptide" evidence="2">
    <location>
        <begin position="1"/>
        <end position="24"/>
    </location>
</feature>
<evidence type="ECO:0000256" key="1">
    <source>
        <dbReference type="SAM" id="MobiDB-lite"/>
    </source>
</evidence>
<keyword evidence="2" id="KW-0732">Signal</keyword>
<comment type="caution">
    <text evidence="3">The sequence shown here is derived from an EMBL/GenBank/DDBJ whole genome shotgun (WGS) entry which is preliminary data.</text>
</comment>
<protein>
    <submittedName>
        <fullName evidence="3">DUF2927 family protein</fullName>
    </submittedName>
</protein>
<dbReference type="Proteomes" id="UP000295050">
    <property type="component" value="Unassembled WGS sequence"/>
</dbReference>
<dbReference type="InterPro" id="IPR021323">
    <property type="entry name" value="DUF2927"/>
</dbReference>
<reference evidence="3 4" key="1">
    <citation type="submission" date="2019-03" db="EMBL/GenBank/DDBJ databases">
        <title>Genomic Encyclopedia of Type Strains, Phase IV (KMG-IV): sequencing the most valuable type-strain genomes for metagenomic binning, comparative biology and taxonomic classification.</title>
        <authorList>
            <person name="Goeker M."/>
        </authorList>
    </citation>
    <scope>NUCLEOTIDE SEQUENCE [LARGE SCALE GENOMIC DNA]</scope>
    <source>
        <strain evidence="3 4">DSM 24766</strain>
    </source>
</reference>
<dbReference type="EMBL" id="SLXU01000007">
    <property type="protein sequence ID" value="TCP60856.1"/>
    <property type="molecule type" value="Genomic_DNA"/>
</dbReference>